<evidence type="ECO:0000256" key="1">
    <source>
        <dbReference type="SAM" id="Phobius"/>
    </source>
</evidence>
<accession>A0A8S0RNZ4</accession>
<name>A0A8S0RNZ4_OLEEU</name>
<reference evidence="2 3" key="1">
    <citation type="submission" date="2019-12" db="EMBL/GenBank/DDBJ databases">
        <authorList>
            <person name="Alioto T."/>
            <person name="Alioto T."/>
            <person name="Gomez Garrido J."/>
        </authorList>
    </citation>
    <scope>NUCLEOTIDE SEQUENCE [LARGE SCALE GENOMIC DNA]</scope>
</reference>
<keyword evidence="3" id="KW-1185">Reference proteome</keyword>
<dbReference type="AlphaFoldDB" id="A0A8S0RNZ4"/>
<protein>
    <submittedName>
        <fullName evidence="2">Uncharacterized protein</fullName>
    </submittedName>
</protein>
<evidence type="ECO:0000313" key="2">
    <source>
        <dbReference type="EMBL" id="CAA2981352.1"/>
    </source>
</evidence>
<keyword evidence="1" id="KW-1133">Transmembrane helix</keyword>
<dbReference type="Proteomes" id="UP000594638">
    <property type="component" value="Unassembled WGS sequence"/>
</dbReference>
<dbReference type="EMBL" id="CACTIH010003669">
    <property type="protein sequence ID" value="CAA2981352.1"/>
    <property type="molecule type" value="Genomic_DNA"/>
</dbReference>
<dbReference type="Gramene" id="OE9A046343T1">
    <property type="protein sequence ID" value="OE9A046343C1"/>
    <property type="gene ID" value="OE9A046343"/>
</dbReference>
<sequence>MAGEDFADELDENLERTGCFTAESNVNFKGLNLDNQEMEGKIEEDKSAIEGKYNLHEYNIQNRTENSSIDKYIVELGTQNNPTRKLILIGTVSVVSWISCSWFFGLSFVKICLIVFFTMVLSKIQGC</sequence>
<proteinExistence type="predicted"/>
<gene>
    <name evidence="2" type="ORF">OLEA9_A046343</name>
</gene>
<feature type="transmembrane region" description="Helical" evidence="1">
    <location>
        <begin position="102"/>
        <end position="121"/>
    </location>
</feature>
<comment type="caution">
    <text evidence="2">The sequence shown here is derived from an EMBL/GenBank/DDBJ whole genome shotgun (WGS) entry which is preliminary data.</text>
</comment>
<evidence type="ECO:0000313" key="3">
    <source>
        <dbReference type="Proteomes" id="UP000594638"/>
    </source>
</evidence>
<keyword evidence="1" id="KW-0812">Transmembrane</keyword>
<organism evidence="2 3">
    <name type="scientific">Olea europaea subsp. europaea</name>
    <dbReference type="NCBI Taxonomy" id="158383"/>
    <lineage>
        <taxon>Eukaryota</taxon>
        <taxon>Viridiplantae</taxon>
        <taxon>Streptophyta</taxon>
        <taxon>Embryophyta</taxon>
        <taxon>Tracheophyta</taxon>
        <taxon>Spermatophyta</taxon>
        <taxon>Magnoliopsida</taxon>
        <taxon>eudicotyledons</taxon>
        <taxon>Gunneridae</taxon>
        <taxon>Pentapetalae</taxon>
        <taxon>asterids</taxon>
        <taxon>lamiids</taxon>
        <taxon>Lamiales</taxon>
        <taxon>Oleaceae</taxon>
        <taxon>Oleeae</taxon>
        <taxon>Olea</taxon>
    </lineage>
</organism>
<keyword evidence="1" id="KW-0472">Membrane</keyword>
<dbReference type="OrthoDB" id="914242at2759"/>